<accession>A0A0E0KD01</accession>
<reference evidence="2" key="1">
    <citation type="submission" date="2015-04" db="UniProtKB">
        <authorList>
            <consortium name="EnsemblPlants"/>
        </authorList>
    </citation>
    <scope>IDENTIFICATION</scope>
</reference>
<dbReference type="HOGENOM" id="CLU_1716210_0_0_1"/>
<feature type="region of interest" description="Disordered" evidence="1">
    <location>
        <begin position="49"/>
        <end position="93"/>
    </location>
</feature>
<evidence type="ECO:0000256" key="1">
    <source>
        <dbReference type="SAM" id="MobiDB-lite"/>
    </source>
</evidence>
<name>A0A0E0KD01_ORYPU</name>
<sequence length="153" mass="15485">MAMVTMDPLLAGLILLDSRALSSLPHCRALHVAPGAKLRSLIIRMASAAASDEEGDDDGGEAGGEVGGGDDESPVTGATGEEGVHLSGQGVEGLERGTRRGAAPFTPLAAPIGQGGRCSYRSPLRSLTWPSSLLVTYLAGGDEAKALLPGCYG</sequence>
<keyword evidence="3" id="KW-1185">Reference proteome</keyword>
<protein>
    <submittedName>
        <fullName evidence="2">Uncharacterized protein</fullName>
    </submittedName>
</protein>
<reference evidence="2" key="2">
    <citation type="submission" date="2018-05" db="EMBL/GenBank/DDBJ databases">
        <title>OpunRS2 (Oryza punctata Reference Sequence Version 2).</title>
        <authorList>
            <person name="Zhang J."/>
            <person name="Kudrna D."/>
            <person name="Lee S."/>
            <person name="Talag J."/>
            <person name="Welchert J."/>
            <person name="Wing R.A."/>
        </authorList>
    </citation>
    <scope>NUCLEOTIDE SEQUENCE [LARGE SCALE GENOMIC DNA]</scope>
</reference>
<dbReference type="Gramene" id="OPUNC03G14790.1">
    <property type="protein sequence ID" value="OPUNC03G14790.1"/>
    <property type="gene ID" value="OPUNC03G14790"/>
</dbReference>
<dbReference type="AlphaFoldDB" id="A0A0E0KD01"/>
<organism evidence="2">
    <name type="scientific">Oryza punctata</name>
    <name type="common">Red rice</name>
    <dbReference type="NCBI Taxonomy" id="4537"/>
    <lineage>
        <taxon>Eukaryota</taxon>
        <taxon>Viridiplantae</taxon>
        <taxon>Streptophyta</taxon>
        <taxon>Embryophyta</taxon>
        <taxon>Tracheophyta</taxon>
        <taxon>Spermatophyta</taxon>
        <taxon>Magnoliopsida</taxon>
        <taxon>Liliopsida</taxon>
        <taxon>Poales</taxon>
        <taxon>Poaceae</taxon>
        <taxon>BOP clade</taxon>
        <taxon>Oryzoideae</taxon>
        <taxon>Oryzeae</taxon>
        <taxon>Oryzinae</taxon>
        <taxon>Oryza</taxon>
    </lineage>
</organism>
<dbReference type="Proteomes" id="UP000026962">
    <property type="component" value="Chromosome 3"/>
</dbReference>
<dbReference type="EnsemblPlants" id="OPUNC03G14790.1">
    <property type="protein sequence ID" value="OPUNC03G14790.1"/>
    <property type="gene ID" value="OPUNC03G14790"/>
</dbReference>
<evidence type="ECO:0000313" key="3">
    <source>
        <dbReference type="Proteomes" id="UP000026962"/>
    </source>
</evidence>
<feature type="compositionally biased region" description="Acidic residues" evidence="1">
    <location>
        <begin position="51"/>
        <end position="60"/>
    </location>
</feature>
<proteinExistence type="predicted"/>
<evidence type="ECO:0000313" key="2">
    <source>
        <dbReference type="EnsemblPlants" id="OPUNC03G14790.1"/>
    </source>
</evidence>